<dbReference type="Gene3D" id="1.20.120.580">
    <property type="entry name" value="bsu32300-like"/>
    <property type="match status" value="1"/>
</dbReference>
<dbReference type="Pfam" id="PF01934">
    <property type="entry name" value="HepT-like"/>
    <property type="match status" value="1"/>
</dbReference>
<comment type="caution">
    <text evidence="6">The sequence shown here is derived from an EMBL/GenBank/DDBJ whole genome shotgun (WGS) entry which is preliminary data.</text>
</comment>
<gene>
    <name evidence="6" type="ORF">ANME2D_03091</name>
</gene>
<evidence type="ECO:0000256" key="2">
    <source>
        <dbReference type="ARBA" id="ARBA00022649"/>
    </source>
</evidence>
<proteinExistence type="inferred from homology"/>
<dbReference type="InterPro" id="IPR037038">
    <property type="entry name" value="HepT-like_sf"/>
</dbReference>
<comment type="similarity">
    <text evidence="5">Belongs to the HepT RNase toxin family.</text>
</comment>
<dbReference type="Proteomes" id="UP000027153">
    <property type="component" value="Unassembled WGS sequence"/>
</dbReference>
<dbReference type="GO" id="GO:0016787">
    <property type="term" value="F:hydrolase activity"/>
    <property type="evidence" value="ECO:0007669"/>
    <property type="project" value="UniProtKB-KW"/>
</dbReference>
<reference evidence="6 7" key="1">
    <citation type="journal article" date="2013" name="Nature">
        <title>Anaerobic oxidation of methane coupled to nitrate reduction in a novel archaeal lineage.</title>
        <authorList>
            <person name="Haroon M.F."/>
            <person name="Hu S."/>
            <person name="Shi Y."/>
            <person name="Imelfort M."/>
            <person name="Keller J."/>
            <person name="Hugenholtz P."/>
            <person name="Yuan Z."/>
            <person name="Tyson G.W."/>
        </authorList>
    </citation>
    <scope>NUCLEOTIDE SEQUENCE [LARGE SCALE GENOMIC DNA]</scope>
    <source>
        <strain evidence="6 7">ANME-2d</strain>
    </source>
</reference>
<dbReference type="OrthoDB" id="147728at2157"/>
<evidence type="ECO:0000256" key="4">
    <source>
        <dbReference type="ARBA" id="ARBA00022801"/>
    </source>
</evidence>
<dbReference type="AlphaFoldDB" id="A0A062UVL1"/>
<dbReference type="InterPro" id="IPR008201">
    <property type="entry name" value="HepT-like"/>
</dbReference>
<evidence type="ECO:0000256" key="1">
    <source>
        <dbReference type="ARBA" id="ARBA00022553"/>
    </source>
</evidence>
<dbReference type="PANTHER" id="PTHR33397">
    <property type="entry name" value="UPF0331 PROTEIN YUTE"/>
    <property type="match status" value="1"/>
</dbReference>
<dbReference type="GO" id="GO:0110001">
    <property type="term" value="C:toxin-antitoxin complex"/>
    <property type="evidence" value="ECO:0007669"/>
    <property type="project" value="InterPro"/>
</dbReference>
<dbReference type="RefSeq" id="WP_048093194.1">
    <property type="nucleotide sequence ID" value="NZ_JMIY01000007.1"/>
</dbReference>
<accession>A0A062UVL1</accession>
<dbReference type="GO" id="GO:0004540">
    <property type="term" value="F:RNA nuclease activity"/>
    <property type="evidence" value="ECO:0007669"/>
    <property type="project" value="InterPro"/>
</dbReference>
<evidence type="ECO:0000256" key="3">
    <source>
        <dbReference type="ARBA" id="ARBA00022722"/>
    </source>
</evidence>
<dbReference type="InterPro" id="IPR052379">
    <property type="entry name" value="Type_VII_TA_RNase"/>
</dbReference>
<dbReference type="PANTHER" id="PTHR33397:SF5">
    <property type="entry name" value="RNASE YUTE-RELATED"/>
    <property type="match status" value="1"/>
</dbReference>
<keyword evidence="1" id="KW-0597">Phosphoprotein</keyword>
<keyword evidence="2" id="KW-1277">Toxin-antitoxin system</keyword>
<evidence type="ECO:0000313" key="6">
    <source>
        <dbReference type="EMBL" id="KCZ71061.1"/>
    </source>
</evidence>
<evidence type="ECO:0000256" key="5">
    <source>
        <dbReference type="ARBA" id="ARBA00024207"/>
    </source>
</evidence>
<dbReference type="NCBIfam" id="NF047751">
    <property type="entry name" value="HepT_toxin"/>
    <property type="match status" value="1"/>
</dbReference>
<sequence length="138" mass="15919">MISSEVINAMIDLIDENLRLIEEIRSQGFESFSGNFRDIQAAKHSLQEAIEACLDIGSHIIAEKGFRRAEDYKDIYKVLEEEGIIDPVLSAKLQEMAQFRNLLVHRYGKIDTKRIFIIMSGDINNIRQFVKKVLKYIS</sequence>
<name>A0A062UVL1_9EURY</name>
<organism evidence="6 7">
    <name type="scientific">Candidatus Methanoperedens nitratireducens</name>
    <dbReference type="NCBI Taxonomy" id="1392998"/>
    <lineage>
        <taxon>Archaea</taxon>
        <taxon>Methanobacteriati</taxon>
        <taxon>Methanobacteriota</taxon>
        <taxon>Stenosarchaea group</taxon>
        <taxon>Methanomicrobia</taxon>
        <taxon>Methanosarcinales</taxon>
        <taxon>ANME-2 cluster</taxon>
        <taxon>Candidatus Methanoperedentaceae</taxon>
        <taxon>Candidatus Methanoperedens</taxon>
    </lineage>
</organism>
<evidence type="ECO:0008006" key="8">
    <source>
        <dbReference type="Google" id="ProtNLM"/>
    </source>
</evidence>
<dbReference type="EMBL" id="JMIY01000007">
    <property type="protein sequence ID" value="KCZ71061.1"/>
    <property type="molecule type" value="Genomic_DNA"/>
</dbReference>
<protein>
    <recommendedName>
        <fullName evidence="8">DUF86 domain-containing protein</fullName>
    </recommendedName>
</protein>
<keyword evidence="3" id="KW-0540">Nuclease</keyword>
<keyword evidence="4" id="KW-0378">Hydrolase</keyword>
<keyword evidence="7" id="KW-1185">Reference proteome</keyword>
<evidence type="ECO:0000313" key="7">
    <source>
        <dbReference type="Proteomes" id="UP000027153"/>
    </source>
</evidence>